<accession>A0A8J1U2K1</accession>
<dbReference type="Pfam" id="PF01799">
    <property type="entry name" value="Fer2_2"/>
    <property type="match status" value="1"/>
</dbReference>
<feature type="binding site" evidence="15">
    <location>
        <position position="116"/>
    </location>
    <ligand>
        <name>[2Fe-2S] cluster</name>
        <dbReference type="ChEBI" id="CHEBI:190135"/>
        <label>1</label>
    </ligand>
</feature>
<dbReference type="SUPFAM" id="SSF56003">
    <property type="entry name" value="Molybdenum cofactor-binding domain"/>
    <property type="match status" value="1"/>
</dbReference>
<dbReference type="SUPFAM" id="SSF47741">
    <property type="entry name" value="CO dehydrogenase ISP C-domain like"/>
    <property type="match status" value="1"/>
</dbReference>
<dbReference type="GO" id="GO:0016491">
    <property type="term" value="F:oxidoreductase activity"/>
    <property type="evidence" value="ECO:0007669"/>
    <property type="project" value="UniProtKB-KW"/>
</dbReference>
<evidence type="ECO:0000313" key="17">
    <source>
        <dbReference type="Proteomes" id="UP000749559"/>
    </source>
</evidence>
<feature type="binding site" evidence="15">
    <location>
        <position position="193"/>
    </location>
    <ligand>
        <name>[2Fe-2S] cluster</name>
        <dbReference type="ChEBI" id="CHEBI:190135"/>
        <label>2</label>
    </ligand>
</feature>
<dbReference type="InterPro" id="IPR016166">
    <property type="entry name" value="FAD-bd_PCMH"/>
</dbReference>
<dbReference type="FunFam" id="3.30.390.50:FF:000003">
    <property type="entry name" value="Aldehyde oxidase1"/>
    <property type="match status" value="1"/>
</dbReference>
<dbReference type="InterPro" id="IPR046867">
    <property type="entry name" value="AldOxase/xan_DH_MoCoBD2"/>
</dbReference>
<dbReference type="Gene3D" id="3.30.390.50">
    <property type="entry name" value="CO dehydrogenase flavoprotein, C-terminal domain"/>
    <property type="match status" value="1"/>
</dbReference>
<evidence type="ECO:0000256" key="8">
    <source>
        <dbReference type="ARBA" id="ARBA00023002"/>
    </source>
</evidence>
<dbReference type="InterPro" id="IPR001041">
    <property type="entry name" value="2Fe-2S_ferredoxin-type"/>
</dbReference>
<dbReference type="SMART" id="SM01092">
    <property type="entry name" value="CO_deh_flav_C"/>
    <property type="match status" value="1"/>
</dbReference>
<sequence length="1308" mass="143012">MEFIICPMCQSRHLPLNDENASGTMAGSCQNCKHIFKFRQIPESASKITFSINGTPFTVDSNQAVSTRLSEFIRDVACLKGTKVMCHQGGCGACIVLVKHTVPSTEAVEFKAINSCLCPIFSCDGWEITTTEGLGNQKTGFNVIQQSLADFNGSQCGFCSPGMVMSMKGLFSNNKKPTADQVERALDGNICRCTGFRPILDAMKSVAMKVADLEDIAKCSGSTSCKQSCSAKREFQKKVEPVHMVFTSSQWYRPTSIDQLYDVMKANRDKLIKLVVGNTAQGVYGDGAIDVYIDTKSVPELYHIKYDPEFTIASNVTLSRLISVLTEQGKRDGYTYCTTLADHVQKVASTPVRNMASWSGNLMLKKQHPSFISDIYVILETVGATLSIVDVETKVAAETNLSDFLKLNMQSKMIASVKLPKMSEDNNQHVLTYKIMPRAENAHAYVNAGFRMEIHPNHLNYLVVNKPSIVYGGISPGFVHASKTEEYLTGKCLGDVKVLQGALHVLASEVVPNEDPVLSSPQYRKNLALSLLYKFVLNICQETVSARFKSGADCIQRPLSSGKQSYDTHKKQWPLSEPIPKLKSKLQASGETVYPSDMASQSKELHGMFVLATVANATIETLDAPEALRVAGVEAFFTAKDIPGLNSFSTGGAAREEIFCSGRTEYAGQAIGLLVADSVSTLYSAAYKVKVTYKDSEPPILTIEDAIEKGSSFPSSQEDIVIGDAEGAIASAEQKLTGAIGMGSQYHFHMETQATLCIPTEDGLKIYPTTQWTDNIQQSAAQALNIPNNSVYVEIGKTGGAYGAKITRNAHVSSAAALAAYSLNRPVRVHLDLETNMKMIGKRFPFLAKYKVGCRVDGVLEGVKIEYYIDCGCSPNDTMPWWSWADNAYNCSNWHLVCNHLMKTNTASNTYTRSPGSTPAIFIMESIMEHVATKLSLDPIDVKTKNLYTNGQTTPTGIELDFCNIRGLVTKIEDSALVLQRKADIENFNRANRWKKRGLSLVPMKFNIDWTGANYGVHMTIYGADGTVTISHGGVEMGQGIHTKAIQVCAHLFGIPLSMIRCTPTNSLAGSANAHSSGGSITSELVCQGVIECCLLILKRMAPVRSTLENATWQQTVQKCYSQGISLSCQKWIHPEDGETYNAYGVTVAEAELDVLTGEFMLPRVDILYDCGQSMNPDLDIGQIEGAFVMGLGYWMFERLKFDPQTGEILTANTWEYKVPSAKDIPTDLRVGLLRNAHPNLKGILGSKAVAEPPLCMSCAALFAIKRCIEAARQEASGSTDYFPLDVPATVDLIQTYCSTPLSQMTYG</sequence>
<dbReference type="Gene3D" id="3.90.1170.50">
    <property type="entry name" value="Aldehyde oxidase/xanthine dehydrogenase, a/b hammerhead"/>
    <property type="match status" value="1"/>
</dbReference>
<keyword evidence="10 15" id="KW-0411">Iron-sulfur</keyword>
<feature type="binding site" evidence="14">
    <location>
        <position position="1011"/>
    </location>
    <ligand>
        <name>substrate</name>
    </ligand>
</feature>
<dbReference type="InterPro" id="IPR005107">
    <property type="entry name" value="CO_DH_flav_C"/>
</dbReference>
<evidence type="ECO:0000256" key="10">
    <source>
        <dbReference type="ARBA" id="ARBA00023014"/>
    </source>
</evidence>
<feature type="binding site" evidence="15">
    <location>
        <position position="86"/>
    </location>
    <ligand>
        <name>[2Fe-2S] cluster</name>
        <dbReference type="ChEBI" id="CHEBI:190135"/>
        <label>1</label>
    </ligand>
</feature>
<reference evidence="16" key="1">
    <citation type="submission" date="2022-03" db="EMBL/GenBank/DDBJ databases">
        <authorList>
            <person name="Martin C."/>
        </authorList>
    </citation>
    <scope>NUCLEOTIDE SEQUENCE</scope>
</reference>
<feature type="binding site" evidence="15">
    <location>
        <position position="191"/>
    </location>
    <ligand>
        <name>[2Fe-2S] cluster</name>
        <dbReference type="ChEBI" id="CHEBI:190135"/>
        <label>2</label>
    </ligand>
</feature>
<dbReference type="FunFam" id="3.10.20.30:FF:000012">
    <property type="entry name" value="Xanthine dehydrogenase/oxidase"/>
    <property type="match status" value="1"/>
</dbReference>
<dbReference type="InterPro" id="IPR002346">
    <property type="entry name" value="Mopterin_DH_FAD-bd"/>
</dbReference>
<evidence type="ECO:0000313" key="16">
    <source>
        <dbReference type="EMBL" id="CAH1787394.1"/>
    </source>
</evidence>
<dbReference type="PROSITE" id="PS00197">
    <property type="entry name" value="2FE2S_FER_1"/>
    <property type="match status" value="1"/>
</dbReference>
<evidence type="ECO:0000256" key="7">
    <source>
        <dbReference type="ARBA" id="ARBA00022827"/>
    </source>
</evidence>
<dbReference type="PROSITE" id="PS51085">
    <property type="entry name" value="2FE2S_FER_2"/>
    <property type="match status" value="1"/>
</dbReference>
<dbReference type="InterPro" id="IPR037165">
    <property type="entry name" value="AldOxase/xan_DH_Mopterin-bd_sf"/>
</dbReference>
<comment type="cofactor">
    <cofactor evidence="1 14">
        <name>FAD</name>
        <dbReference type="ChEBI" id="CHEBI:57692"/>
    </cofactor>
</comment>
<evidence type="ECO:0000256" key="13">
    <source>
        <dbReference type="PIRSR" id="PIRSR000127-1"/>
    </source>
</evidence>
<keyword evidence="4" id="KW-0285">Flavoprotein</keyword>
<comment type="cofactor">
    <cofactor evidence="15">
        <name>[2Fe-2S] cluster</name>
        <dbReference type="ChEBI" id="CHEBI:190135"/>
    </cofactor>
    <text evidence="15">Binds 2 [2Fe-2S] clusters.</text>
</comment>
<dbReference type="GO" id="GO:0071949">
    <property type="term" value="F:FAD binding"/>
    <property type="evidence" value="ECO:0007669"/>
    <property type="project" value="InterPro"/>
</dbReference>
<dbReference type="InterPro" id="IPR036884">
    <property type="entry name" value="2Fe-2S-bd_dom_sf"/>
</dbReference>
<feature type="binding site" evidence="14">
    <location>
        <begin position="357"/>
        <end position="361"/>
    </location>
    <ligand>
        <name>FAD</name>
        <dbReference type="ChEBI" id="CHEBI:57692"/>
    </ligand>
</feature>
<dbReference type="Pfam" id="PF20256">
    <property type="entry name" value="MoCoBD_2"/>
    <property type="match status" value="1"/>
</dbReference>
<dbReference type="SUPFAM" id="SSF55447">
    <property type="entry name" value="CO dehydrogenase flavoprotein C-terminal domain-like"/>
    <property type="match status" value="1"/>
</dbReference>
<dbReference type="InterPro" id="IPR036318">
    <property type="entry name" value="FAD-bd_PCMH-like_sf"/>
</dbReference>
<dbReference type="InterPro" id="IPR016208">
    <property type="entry name" value="Ald_Oxase/xanthine_DH-like"/>
</dbReference>
<proteinExistence type="inferred from homology"/>
<dbReference type="InterPro" id="IPR002888">
    <property type="entry name" value="2Fe-2S-bd"/>
</dbReference>
<feature type="binding site" evidence="15">
    <location>
        <position position="91"/>
    </location>
    <ligand>
        <name>[2Fe-2S] cluster</name>
        <dbReference type="ChEBI" id="CHEBI:190135"/>
        <label>1</label>
    </ligand>
</feature>
<dbReference type="InterPro" id="IPR036010">
    <property type="entry name" value="2Fe-2S_ferredoxin-like_sf"/>
</dbReference>
<dbReference type="Gene3D" id="3.30.465.10">
    <property type="match status" value="1"/>
</dbReference>
<gene>
    <name evidence="16" type="ORF">OFUS_LOCUS13105</name>
</gene>
<evidence type="ECO:0000256" key="11">
    <source>
        <dbReference type="ARBA" id="ARBA00023027"/>
    </source>
</evidence>
<dbReference type="Pfam" id="PF00941">
    <property type="entry name" value="FAD_binding_5"/>
    <property type="match status" value="1"/>
</dbReference>
<dbReference type="InterPro" id="IPR000674">
    <property type="entry name" value="Ald_Oxase/Xan_DH_a/b"/>
</dbReference>
<dbReference type="SUPFAM" id="SSF54292">
    <property type="entry name" value="2Fe-2S ferredoxin-like"/>
    <property type="match status" value="1"/>
</dbReference>
<dbReference type="InterPro" id="IPR006058">
    <property type="entry name" value="2Fe2S_fd_BS"/>
</dbReference>
<organism evidence="16 17">
    <name type="scientific">Owenia fusiformis</name>
    <name type="common">Polychaete worm</name>
    <dbReference type="NCBI Taxonomy" id="6347"/>
    <lineage>
        <taxon>Eukaryota</taxon>
        <taxon>Metazoa</taxon>
        <taxon>Spiralia</taxon>
        <taxon>Lophotrochozoa</taxon>
        <taxon>Annelida</taxon>
        <taxon>Polychaeta</taxon>
        <taxon>Sedentaria</taxon>
        <taxon>Canalipalpata</taxon>
        <taxon>Sabellida</taxon>
        <taxon>Oweniida</taxon>
        <taxon>Oweniidae</taxon>
        <taxon>Owenia</taxon>
    </lineage>
</organism>
<dbReference type="Pfam" id="PF02738">
    <property type="entry name" value="MoCoBD_1"/>
    <property type="match status" value="1"/>
</dbReference>
<dbReference type="PROSITE" id="PS51387">
    <property type="entry name" value="FAD_PCMH"/>
    <property type="match status" value="1"/>
</dbReference>
<evidence type="ECO:0000256" key="15">
    <source>
        <dbReference type="PIRSR" id="PIRSR000127-3"/>
    </source>
</evidence>
<dbReference type="GO" id="GO:0005506">
    <property type="term" value="F:iron ion binding"/>
    <property type="evidence" value="ECO:0007669"/>
    <property type="project" value="InterPro"/>
</dbReference>
<evidence type="ECO:0000256" key="12">
    <source>
        <dbReference type="ARBA" id="ARBA00034078"/>
    </source>
</evidence>
<dbReference type="SMART" id="SM01008">
    <property type="entry name" value="Ald_Xan_dh_C"/>
    <property type="match status" value="1"/>
</dbReference>
<feature type="binding site" evidence="15">
    <location>
        <position position="159"/>
    </location>
    <ligand>
        <name>[2Fe-2S] cluster</name>
        <dbReference type="ChEBI" id="CHEBI:190135"/>
        <label>2</label>
    </ligand>
</feature>
<comment type="similarity">
    <text evidence="2">Belongs to the xanthine dehydrogenase family.</text>
</comment>
<evidence type="ECO:0000256" key="4">
    <source>
        <dbReference type="ARBA" id="ARBA00022630"/>
    </source>
</evidence>
<dbReference type="SUPFAM" id="SSF54665">
    <property type="entry name" value="CO dehydrogenase molybdoprotein N-domain-like"/>
    <property type="match status" value="1"/>
</dbReference>
<evidence type="ECO:0000256" key="1">
    <source>
        <dbReference type="ARBA" id="ARBA00001974"/>
    </source>
</evidence>
<dbReference type="Pfam" id="PF01315">
    <property type="entry name" value="Ald_Xan_dh_C"/>
    <property type="match status" value="1"/>
</dbReference>
<comment type="cofactor">
    <cofactor evidence="12">
        <name>[2Fe-2S] cluster</name>
        <dbReference type="ChEBI" id="CHEBI:190135"/>
    </cofactor>
</comment>
<evidence type="ECO:0000256" key="2">
    <source>
        <dbReference type="ARBA" id="ARBA00006849"/>
    </source>
</evidence>
<dbReference type="GO" id="GO:0051537">
    <property type="term" value="F:2 iron, 2 sulfur cluster binding"/>
    <property type="evidence" value="ECO:0007669"/>
    <property type="project" value="UniProtKB-KW"/>
</dbReference>
<feature type="binding site" evidence="15">
    <location>
        <position position="94"/>
    </location>
    <ligand>
        <name>[2Fe-2S] cluster</name>
        <dbReference type="ChEBI" id="CHEBI:190135"/>
        <label>1</label>
    </ligand>
</feature>
<dbReference type="InterPro" id="IPR008274">
    <property type="entry name" value="AldOxase/xan_DH_MoCoBD1"/>
</dbReference>
<keyword evidence="8" id="KW-0560">Oxidoreductase</keyword>
<evidence type="ECO:0000256" key="3">
    <source>
        <dbReference type="ARBA" id="ARBA00022505"/>
    </source>
</evidence>
<feature type="binding site" evidence="15">
    <location>
        <position position="1079"/>
    </location>
    <ligand>
        <name>Mo-molybdopterin</name>
        <dbReference type="ChEBI" id="CHEBI:71302"/>
    </ligand>
    <ligandPart>
        <name>Mo</name>
        <dbReference type="ChEBI" id="CHEBI:28685"/>
    </ligandPart>
</feature>
<dbReference type="Pfam" id="PF03450">
    <property type="entry name" value="CO_deh_flav_C"/>
    <property type="match status" value="1"/>
</dbReference>
<dbReference type="InterPro" id="IPR036856">
    <property type="entry name" value="Ald_Oxase/Xan_DH_a/b_sf"/>
</dbReference>
<dbReference type="SUPFAM" id="SSF56176">
    <property type="entry name" value="FAD-binding/transporter-associated domain-like"/>
    <property type="match status" value="1"/>
</dbReference>
<dbReference type="InterPro" id="IPR016169">
    <property type="entry name" value="FAD-bd_PCMH_sub2"/>
</dbReference>
<name>A0A8J1U2K1_OWEFU</name>
<evidence type="ECO:0000256" key="5">
    <source>
        <dbReference type="ARBA" id="ARBA00022714"/>
    </source>
</evidence>
<evidence type="ECO:0000256" key="14">
    <source>
        <dbReference type="PIRSR" id="PIRSR000127-2"/>
    </source>
</evidence>
<dbReference type="Gene3D" id="3.10.20.30">
    <property type="match status" value="1"/>
</dbReference>
<dbReference type="InterPro" id="IPR016167">
    <property type="entry name" value="FAD-bd_PCMH_sub1"/>
</dbReference>
<dbReference type="Proteomes" id="UP000749559">
    <property type="component" value="Unassembled WGS sequence"/>
</dbReference>
<dbReference type="PIRSF" id="PIRSF000127">
    <property type="entry name" value="Xanthine_DH"/>
    <property type="match status" value="1"/>
</dbReference>
<comment type="caution">
    <text evidence="16">The sequence shown here is derived from an EMBL/GenBank/DDBJ whole genome shotgun (WGS) entry which is preliminary data.</text>
</comment>
<feature type="binding site" evidence="15">
    <location>
        <position position="913"/>
    </location>
    <ligand>
        <name>Mo-molybdopterin</name>
        <dbReference type="ChEBI" id="CHEBI:71302"/>
    </ligand>
    <ligandPart>
        <name>Mo</name>
        <dbReference type="ChEBI" id="CHEBI:28685"/>
    </ligandPart>
</feature>
<keyword evidence="11" id="KW-0520">NAD</keyword>
<dbReference type="OrthoDB" id="8300278at2759"/>
<dbReference type="FunFam" id="3.30.365.10:FF:000002">
    <property type="entry name" value="Xanthine dehydrogenase oxidase"/>
    <property type="match status" value="1"/>
</dbReference>
<dbReference type="Gene3D" id="3.30.43.10">
    <property type="entry name" value="Uridine Diphospho-n-acetylenolpyruvylglucosamine Reductase, domain 2"/>
    <property type="match status" value="1"/>
</dbReference>
<keyword evidence="7 14" id="KW-0274">FAD</keyword>
<dbReference type="Pfam" id="PF00111">
    <property type="entry name" value="Fer2"/>
    <property type="match status" value="1"/>
</dbReference>
<feature type="binding site" evidence="15">
    <location>
        <position position="156"/>
    </location>
    <ligand>
        <name>[2Fe-2S] cluster</name>
        <dbReference type="ChEBI" id="CHEBI:190135"/>
        <label>2</label>
    </ligand>
</feature>
<dbReference type="PANTHER" id="PTHR11908">
    <property type="entry name" value="XANTHINE DEHYDROGENASE"/>
    <property type="match status" value="1"/>
</dbReference>
<dbReference type="FunFam" id="3.30.365.10:FF:000001">
    <property type="entry name" value="Xanthine dehydrogenase oxidase"/>
    <property type="match status" value="1"/>
</dbReference>
<keyword evidence="6 15" id="KW-0479">Metal-binding</keyword>
<dbReference type="PANTHER" id="PTHR11908:SF132">
    <property type="entry name" value="ALDEHYDE OXIDASE 1-RELATED"/>
    <property type="match status" value="1"/>
</dbReference>
<feature type="binding site" evidence="14">
    <location>
        <position position="434"/>
    </location>
    <ligand>
        <name>FAD</name>
        <dbReference type="ChEBI" id="CHEBI:57692"/>
    </ligand>
</feature>
<keyword evidence="5 15" id="KW-0001">2Fe-2S</keyword>
<keyword evidence="17" id="KW-1185">Reference proteome</keyword>
<keyword evidence="9 15" id="KW-0408">Iron</keyword>
<keyword evidence="3 15" id="KW-0500">Molybdenum</keyword>
<evidence type="ECO:0000256" key="9">
    <source>
        <dbReference type="ARBA" id="ARBA00023004"/>
    </source>
</evidence>
<dbReference type="Gene3D" id="3.30.365.10">
    <property type="entry name" value="Aldehyde oxidase/xanthine dehydrogenase, molybdopterin binding domain"/>
    <property type="match status" value="4"/>
</dbReference>
<feature type="active site" description="Proton acceptor" evidence="13">
    <location>
        <position position="1252"/>
    </location>
</feature>
<evidence type="ECO:0000256" key="6">
    <source>
        <dbReference type="ARBA" id="ARBA00022723"/>
    </source>
</evidence>
<comment type="cofactor">
    <cofactor evidence="15">
        <name>Mo-molybdopterin</name>
        <dbReference type="ChEBI" id="CHEBI:71302"/>
    </cofactor>
    <text evidence="15">Binds 1 Mo-molybdopterin (Mo-MPT) cofactor per subunit.</text>
</comment>
<dbReference type="InterPro" id="IPR036683">
    <property type="entry name" value="CO_DH_flav_C_dom_sf"/>
</dbReference>
<dbReference type="Gene3D" id="1.10.150.120">
    <property type="entry name" value="[2Fe-2S]-binding domain"/>
    <property type="match status" value="1"/>
</dbReference>
<protein>
    <submittedName>
        <fullName evidence="16">Uncharacterized protein</fullName>
    </submittedName>
</protein>
<feature type="binding site" evidence="15">
    <location>
        <position position="771"/>
    </location>
    <ligand>
        <name>Mo-molybdopterin</name>
        <dbReference type="ChEBI" id="CHEBI:71302"/>
    </ligand>
    <ligandPart>
        <name>Mo</name>
        <dbReference type="ChEBI" id="CHEBI:28685"/>
    </ligandPart>
</feature>
<dbReference type="EMBL" id="CAIIXF020000006">
    <property type="protein sequence ID" value="CAH1787394.1"/>
    <property type="molecule type" value="Genomic_DNA"/>
</dbReference>
<dbReference type="InterPro" id="IPR012675">
    <property type="entry name" value="Beta-grasp_dom_sf"/>
</dbReference>